<evidence type="ECO:0000313" key="2">
    <source>
        <dbReference type="EMBL" id="KAL3118760.1"/>
    </source>
</evidence>
<name>A0ABD2LU61_9BILA</name>
<organism evidence="2 3">
    <name type="scientific">Heterodera trifolii</name>
    <dbReference type="NCBI Taxonomy" id="157864"/>
    <lineage>
        <taxon>Eukaryota</taxon>
        <taxon>Metazoa</taxon>
        <taxon>Ecdysozoa</taxon>
        <taxon>Nematoda</taxon>
        <taxon>Chromadorea</taxon>
        <taxon>Rhabditida</taxon>
        <taxon>Tylenchina</taxon>
        <taxon>Tylenchomorpha</taxon>
        <taxon>Tylenchoidea</taxon>
        <taxon>Heteroderidae</taxon>
        <taxon>Heteroderinae</taxon>
        <taxon>Heterodera</taxon>
    </lineage>
</organism>
<dbReference type="EMBL" id="JBICBT010000263">
    <property type="protein sequence ID" value="KAL3118760.1"/>
    <property type="molecule type" value="Genomic_DNA"/>
</dbReference>
<comment type="caution">
    <text evidence="2">The sequence shown here is derived from an EMBL/GenBank/DDBJ whole genome shotgun (WGS) entry which is preliminary data.</text>
</comment>
<keyword evidence="3" id="KW-1185">Reference proteome</keyword>
<dbReference type="AlphaFoldDB" id="A0ABD2LU61"/>
<keyword evidence="1" id="KW-0472">Membrane</keyword>
<feature type="transmembrane region" description="Helical" evidence="1">
    <location>
        <begin position="59"/>
        <end position="78"/>
    </location>
</feature>
<keyword evidence="1" id="KW-0812">Transmembrane</keyword>
<evidence type="ECO:0000313" key="3">
    <source>
        <dbReference type="Proteomes" id="UP001620626"/>
    </source>
</evidence>
<sequence length="574" mass="62905">MGNCFSHALFRQWWHCAAARELLDEQDIELLELEDSAGSDDQLGAQSGRHGTALGRQKLKLLPVASFVVVVVGAIAMGTFSANFVFLLLSAALALCLLSSALLILLLPRLACWLWARHVDDRFRHFVLGLRRRELALFGLRHFSSPHRSAVLPFRAQRVQCLRQLCRFVRAFNTASARLVLTSNERDSLLFNFVCDEMRTLCDAGETADEAVAAVDDDDNDLHINSLKSLWQYHFLVRSEFIRCALLALRRDLRRREHLAFCRNLALILNTVRATTAAVPLCITNVYGRTSSRTNANNVLKGAGADVAAASRASMCRAQLEWALERLQPSPDDDGADSAWPPPPDVVKCVEQVAVSLRHALEECQQKQCPPQQLPAGGGDASFHRQNADDELAQCQAQSCGSMVDDEEDYQIFELDTAAVENGNNNSSRKAGKRRSICEEEDEFFVAANSAAGVALTHDAVLRELGAALTLRKEQCLRRERRALARARGLPDEAAVPAEELDRTPFAAAAAAAASRDATTVVAPAAAAVLMTPPNQAALMPSAKAVAAQRAAILGLQQRNEMEQFGDDEEDVEE</sequence>
<accession>A0ABD2LU61</accession>
<protein>
    <recommendedName>
        <fullName evidence="4">Vezatin</fullName>
    </recommendedName>
</protein>
<gene>
    <name evidence="2" type="ORF">niasHT_009608</name>
</gene>
<proteinExistence type="predicted"/>
<reference evidence="2 3" key="1">
    <citation type="submission" date="2024-10" db="EMBL/GenBank/DDBJ databases">
        <authorList>
            <person name="Kim D."/>
        </authorList>
    </citation>
    <scope>NUCLEOTIDE SEQUENCE [LARGE SCALE GENOMIC DNA]</scope>
    <source>
        <strain evidence="2">BH-2024</strain>
    </source>
</reference>
<keyword evidence="1" id="KW-1133">Transmembrane helix</keyword>
<evidence type="ECO:0000256" key="1">
    <source>
        <dbReference type="SAM" id="Phobius"/>
    </source>
</evidence>
<evidence type="ECO:0008006" key="4">
    <source>
        <dbReference type="Google" id="ProtNLM"/>
    </source>
</evidence>
<dbReference type="Proteomes" id="UP001620626">
    <property type="component" value="Unassembled WGS sequence"/>
</dbReference>
<feature type="transmembrane region" description="Helical" evidence="1">
    <location>
        <begin position="84"/>
        <end position="107"/>
    </location>
</feature>